<feature type="compositionally biased region" description="Basic and acidic residues" evidence="10">
    <location>
        <begin position="41"/>
        <end position="55"/>
    </location>
</feature>
<proteinExistence type="inferred from homology"/>
<dbReference type="GO" id="GO:0030322">
    <property type="term" value="P:stabilization of membrane potential"/>
    <property type="evidence" value="ECO:0007669"/>
    <property type="project" value="TreeGrafter"/>
</dbReference>
<protein>
    <recommendedName>
        <fullName evidence="12">Potassium channel domain-containing protein</fullName>
    </recommendedName>
</protein>
<evidence type="ECO:0000256" key="11">
    <source>
        <dbReference type="SAM" id="Phobius"/>
    </source>
</evidence>
<keyword evidence="5 11" id="KW-1133">Transmembrane helix</keyword>
<feature type="transmembrane region" description="Helical" evidence="11">
    <location>
        <begin position="220"/>
        <end position="243"/>
    </location>
</feature>
<dbReference type="AlphaFoldDB" id="A0AAD7XM13"/>
<evidence type="ECO:0000256" key="2">
    <source>
        <dbReference type="ARBA" id="ARBA00022448"/>
    </source>
</evidence>
<evidence type="ECO:0000256" key="1">
    <source>
        <dbReference type="ARBA" id="ARBA00004141"/>
    </source>
</evidence>
<dbReference type="SUPFAM" id="SSF81324">
    <property type="entry name" value="Voltage-gated potassium channels"/>
    <property type="match status" value="2"/>
</dbReference>
<dbReference type="PANTHER" id="PTHR11003">
    <property type="entry name" value="POTASSIUM CHANNEL, SUBFAMILY K"/>
    <property type="match status" value="1"/>
</dbReference>
<dbReference type="Gene3D" id="1.10.238.10">
    <property type="entry name" value="EF-hand"/>
    <property type="match status" value="1"/>
</dbReference>
<feature type="domain" description="Potassium channel" evidence="12">
    <location>
        <begin position="233"/>
        <end position="303"/>
    </location>
</feature>
<evidence type="ECO:0000256" key="5">
    <source>
        <dbReference type="ARBA" id="ARBA00022989"/>
    </source>
</evidence>
<keyword evidence="7 11" id="KW-0472">Membrane</keyword>
<dbReference type="Gene3D" id="1.10.287.70">
    <property type="match status" value="2"/>
</dbReference>
<keyword evidence="6 9" id="KW-0406">Ion transport</keyword>
<evidence type="ECO:0000259" key="12">
    <source>
        <dbReference type="Pfam" id="PF07885"/>
    </source>
</evidence>
<feature type="region of interest" description="Disordered" evidence="10">
    <location>
        <begin position="76"/>
        <end position="101"/>
    </location>
</feature>
<evidence type="ECO:0000313" key="13">
    <source>
        <dbReference type="EMBL" id="KAJ8610821.1"/>
    </source>
</evidence>
<keyword evidence="14" id="KW-1185">Reference proteome</keyword>
<feature type="transmembrane region" description="Helical" evidence="11">
    <location>
        <begin position="145"/>
        <end position="163"/>
    </location>
</feature>
<dbReference type="InterPro" id="IPR018247">
    <property type="entry name" value="EF_Hand_1_Ca_BS"/>
</dbReference>
<evidence type="ECO:0000256" key="10">
    <source>
        <dbReference type="SAM" id="MobiDB-lite"/>
    </source>
</evidence>
<keyword evidence="8 9" id="KW-0407">Ion channel</keyword>
<dbReference type="SUPFAM" id="SSF47473">
    <property type="entry name" value="EF-hand"/>
    <property type="match status" value="1"/>
</dbReference>
<evidence type="ECO:0000256" key="9">
    <source>
        <dbReference type="RuleBase" id="RU003857"/>
    </source>
</evidence>
<accession>A0AAD7XM13</accession>
<sequence length="395" mass="43579">MNYFFFAHNRQFNNNDVVLQDLGEQRTFTRRQQGLGAAETQQHDVRESSGQDEAKISPSSADGRIPVAMLVEVKENGADADGSPPSREGSETSATGSERASDTAFSLRDMVMDAGYKIGSYTRVMTLVTYYGSGSLFFVFGPEKFTFINSVYFLTVTLTTVGYGDVTPSTIVGQIVAIFYIFAGIIVVFPILAEFAMVFVKKTEDVFKSVTGRKNTSTKLKVSFAVVYILVPLLLGSMFFGFQEARNGAWTPVDPLWWTIATVTTVGYGDLSFHHKTEAHLFLIFFIPLSVVAVGAALTNLSNAHADAAQERKERALLAKFDMDMIRSLDTNGDGVDRNEYILGMLQAMELVSNEKIKLYSDQFDEYDADGSGLLDADDLDIIEQNMKKGQLKAV</sequence>
<dbReference type="GO" id="GO:0015271">
    <property type="term" value="F:outward rectifier potassium channel activity"/>
    <property type="evidence" value="ECO:0007669"/>
    <property type="project" value="TreeGrafter"/>
</dbReference>
<feature type="domain" description="Potassium channel" evidence="12">
    <location>
        <begin position="126"/>
        <end position="200"/>
    </location>
</feature>
<dbReference type="PANTHER" id="PTHR11003:SF291">
    <property type="entry name" value="IP11374P"/>
    <property type="match status" value="1"/>
</dbReference>
<dbReference type="InterPro" id="IPR011992">
    <property type="entry name" value="EF-hand-dom_pair"/>
</dbReference>
<dbReference type="InterPro" id="IPR003280">
    <property type="entry name" value="2pore_dom_K_chnl"/>
</dbReference>
<comment type="caution">
    <text evidence="13">The sequence shown here is derived from an EMBL/GenBank/DDBJ whole genome shotgun (WGS) entry which is preliminary data.</text>
</comment>
<dbReference type="Pfam" id="PF07885">
    <property type="entry name" value="Ion_trans_2"/>
    <property type="match status" value="2"/>
</dbReference>
<keyword evidence="4" id="KW-0106">Calcium</keyword>
<dbReference type="PROSITE" id="PS00018">
    <property type="entry name" value="EF_HAND_1"/>
    <property type="match status" value="1"/>
</dbReference>
<evidence type="ECO:0000256" key="4">
    <source>
        <dbReference type="ARBA" id="ARBA00022837"/>
    </source>
</evidence>
<keyword evidence="2 9" id="KW-0813">Transport</keyword>
<comment type="similarity">
    <text evidence="9">Belongs to the two pore domain potassium channel (TC 1.A.1.8) family.</text>
</comment>
<organism evidence="13 14">
    <name type="scientific">Chrysophaeum taylorii</name>
    <dbReference type="NCBI Taxonomy" id="2483200"/>
    <lineage>
        <taxon>Eukaryota</taxon>
        <taxon>Sar</taxon>
        <taxon>Stramenopiles</taxon>
        <taxon>Ochrophyta</taxon>
        <taxon>Pelagophyceae</taxon>
        <taxon>Pelagomonadales</taxon>
        <taxon>Pelagomonadaceae</taxon>
        <taxon>Chrysophaeum</taxon>
    </lineage>
</organism>
<evidence type="ECO:0000256" key="6">
    <source>
        <dbReference type="ARBA" id="ARBA00023065"/>
    </source>
</evidence>
<evidence type="ECO:0000256" key="3">
    <source>
        <dbReference type="ARBA" id="ARBA00022692"/>
    </source>
</evidence>
<keyword evidence="3 9" id="KW-0812">Transmembrane</keyword>
<dbReference type="GO" id="GO:0005737">
    <property type="term" value="C:cytoplasm"/>
    <property type="evidence" value="ECO:0007669"/>
    <property type="project" value="UniProtKB-ARBA"/>
</dbReference>
<evidence type="ECO:0000256" key="8">
    <source>
        <dbReference type="ARBA" id="ARBA00023303"/>
    </source>
</evidence>
<gene>
    <name evidence="13" type="ORF">CTAYLR_006459</name>
</gene>
<feature type="transmembrane region" description="Helical" evidence="11">
    <location>
        <begin position="280"/>
        <end position="298"/>
    </location>
</feature>
<dbReference type="Proteomes" id="UP001230188">
    <property type="component" value="Unassembled WGS sequence"/>
</dbReference>
<name>A0AAD7XM13_9STRA</name>
<dbReference type="PRINTS" id="PR01333">
    <property type="entry name" value="2POREKCHANEL"/>
</dbReference>
<evidence type="ECO:0000313" key="14">
    <source>
        <dbReference type="Proteomes" id="UP001230188"/>
    </source>
</evidence>
<feature type="transmembrane region" description="Helical" evidence="11">
    <location>
        <begin position="175"/>
        <end position="200"/>
    </location>
</feature>
<comment type="subcellular location">
    <subcellularLocation>
        <location evidence="1">Membrane</location>
        <topology evidence="1">Multi-pass membrane protein</topology>
    </subcellularLocation>
</comment>
<dbReference type="GO" id="GO:0005886">
    <property type="term" value="C:plasma membrane"/>
    <property type="evidence" value="ECO:0007669"/>
    <property type="project" value="TreeGrafter"/>
</dbReference>
<dbReference type="InterPro" id="IPR013099">
    <property type="entry name" value="K_chnl_dom"/>
</dbReference>
<feature type="region of interest" description="Disordered" evidence="10">
    <location>
        <begin position="32"/>
        <end position="60"/>
    </location>
</feature>
<dbReference type="EMBL" id="JAQMWT010000093">
    <property type="protein sequence ID" value="KAJ8610821.1"/>
    <property type="molecule type" value="Genomic_DNA"/>
</dbReference>
<reference evidence="13" key="1">
    <citation type="submission" date="2023-01" db="EMBL/GenBank/DDBJ databases">
        <title>Metagenome sequencing of chrysophaentin producing Chrysophaeum taylorii.</title>
        <authorList>
            <person name="Davison J."/>
            <person name="Bewley C."/>
        </authorList>
    </citation>
    <scope>NUCLEOTIDE SEQUENCE</scope>
    <source>
        <strain evidence="13">NIES-1699</strain>
    </source>
</reference>
<dbReference type="GO" id="GO:0022841">
    <property type="term" value="F:potassium ion leak channel activity"/>
    <property type="evidence" value="ECO:0007669"/>
    <property type="project" value="TreeGrafter"/>
</dbReference>
<evidence type="ECO:0000256" key="7">
    <source>
        <dbReference type="ARBA" id="ARBA00023136"/>
    </source>
</evidence>